<dbReference type="Gene3D" id="1.10.1040.20">
    <property type="entry name" value="ProC-like, C-terminal domain"/>
    <property type="match status" value="1"/>
</dbReference>
<feature type="domain" description="DUF2520" evidence="2">
    <location>
        <begin position="137"/>
        <end position="261"/>
    </location>
</feature>
<name>A0A5J6PWN0_9NEIS</name>
<evidence type="ECO:0000259" key="1">
    <source>
        <dbReference type="Pfam" id="PF10727"/>
    </source>
</evidence>
<gene>
    <name evidence="3" type="ORF">D0T92_01100</name>
</gene>
<evidence type="ECO:0000313" key="4">
    <source>
        <dbReference type="Proteomes" id="UP000325713"/>
    </source>
</evidence>
<evidence type="ECO:0000313" key="3">
    <source>
        <dbReference type="EMBL" id="QEY25272.1"/>
    </source>
</evidence>
<dbReference type="InterPro" id="IPR037108">
    <property type="entry name" value="TM1727-like_C_sf"/>
</dbReference>
<dbReference type="SUPFAM" id="SSF48179">
    <property type="entry name" value="6-phosphogluconate dehydrogenase C-terminal domain-like"/>
    <property type="match status" value="1"/>
</dbReference>
<accession>A0A5J6PWN0</accession>
<dbReference type="InterPro" id="IPR036291">
    <property type="entry name" value="NAD(P)-bd_dom_sf"/>
</dbReference>
<keyword evidence="4" id="KW-1185">Reference proteome</keyword>
<dbReference type="KEGG" id="nzl:D0T92_01100"/>
<dbReference type="RefSeq" id="WP_151049402.1">
    <property type="nucleotide sequence ID" value="NZ_CP031700.1"/>
</dbReference>
<evidence type="ECO:0000259" key="2">
    <source>
        <dbReference type="Pfam" id="PF10728"/>
    </source>
</evidence>
<dbReference type="PANTHER" id="PTHR40459">
    <property type="entry name" value="CONSERVED HYPOTHETICAL ALANINE AND LEUCINE RICH PROTEIN"/>
    <property type="match status" value="1"/>
</dbReference>
<organism evidence="3 4">
    <name type="scientific">Neisseria zalophi</name>
    <dbReference type="NCBI Taxonomy" id="640030"/>
    <lineage>
        <taxon>Bacteria</taxon>
        <taxon>Pseudomonadati</taxon>
        <taxon>Pseudomonadota</taxon>
        <taxon>Betaproteobacteria</taxon>
        <taxon>Neisseriales</taxon>
        <taxon>Neisseriaceae</taxon>
        <taxon>Neisseria</taxon>
    </lineage>
</organism>
<dbReference type="InterPro" id="IPR019665">
    <property type="entry name" value="OxRdtase/DH_put_Rossmann_dom"/>
</dbReference>
<dbReference type="Pfam" id="PF10727">
    <property type="entry name" value="Rossmann-like"/>
    <property type="match status" value="1"/>
</dbReference>
<dbReference type="OrthoDB" id="8650434at2"/>
<proteinExistence type="predicted"/>
<protein>
    <submittedName>
        <fullName evidence="3">DUF2520 domain-containing protein</fullName>
    </submittedName>
</protein>
<dbReference type="Gene3D" id="3.40.50.720">
    <property type="entry name" value="NAD(P)-binding Rossmann-like Domain"/>
    <property type="match status" value="1"/>
</dbReference>
<dbReference type="InterPro" id="IPR018931">
    <property type="entry name" value="DUF2520"/>
</dbReference>
<dbReference type="Pfam" id="PF10728">
    <property type="entry name" value="DUF2520"/>
    <property type="match status" value="1"/>
</dbReference>
<dbReference type="EMBL" id="CP031700">
    <property type="protein sequence ID" value="QEY25272.1"/>
    <property type="molecule type" value="Genomic_DNA"/>
</dbReference>
<sequence>MKKSFHIVGMGRVGQTFAAVLPKSGRWKWAAAVSRKNKPGVLADYSANMIVPRIQDLPPADAVLIATPDNVLKNTAAQVAQLPWLANETLVMHFSGAKTICVLDEVVKCGATVGSLHPVFAFADVEKSIRELAGNLCALEAADAEGMTKLHELAEAAGLRAFEISSQQKARYHAALSAASNFSVTLAAFAQDLLAPLHFSDELVRELVSGLMRQSVDNLAELPPLSALTGPIVRGDDSTVEGHLSVMDEAERQKYRIWAAATLDLARPRLGSGQINALEKVLNLSDGKAH</sequence>
<dbReference type="SUPFAM" id="SSF51735">
    <property type="entry name" value="NAD(P)-binding Rossmann-fold domains"/>
    <property type="match status" value="1"/>
</dbReference>
<dbReference type="Proteomes" id="UP000325713">
    <property type="component" value="Chromosome"/>
</dbReference>
<reference evidence="3 4" key="1">
    <citation type="submission" date="2018-08" db="EMBL/GenBank/DDBJ databases">
        <title>Neisseria zalophi ATCC BAA-2455 complete genome.</title>
        <authorList>
            <person name="Veseli I.A."/>
            <person name="Buttler R."/>
            <person name="Mascarenhas dos Santos A.C."/>
            <person name="Pombert J.-F."/>
        </authorList>
    </citation>
    <scope>NUCLEOTIDE SEQUENCE [LARGE SCALE GENOMIC DNA]</scope>
    <source>
        <strain evidence="3 4">ATCC BAA-2455</strain>
    </source>
</reference>
<feature type="domain" description="Putative oxidoreductase/dehydrogenase Rossmann-like" evidence="1">
    <location>
        <begin position="4"/>
        <end position="118"/>
    </location>
</feature>
<dbReference type="PANTHER" id="PTHR40459:SF1">
    <property type="entry name" value="CONSERVED HYPOTHETICAL ALANINE AND LEUCINE RICH PROTEIN"/>
    <property type="match status" value="1"/>
</dbReference>
<dbReference type="InterPro" id="IPR008927">
    <property type="entry name" value="6-PGluconate_DH-like_C_sf"/>
</dbReference>
<dbReference type="AlphaFoldDB" id="A0A5J6PWN0"/>